<dbReference type="Pfam" id="PF04185">
    <property type="entry name" value="Phosphoesterase"/>
    <property type="match status" value="1"/>
</dbReference>
<reference evidence="2 3" key="1">
    <citation type="journal article" date="2021" name="Hortic Res">
        <title>The domestication of Cucurbita argyrosperma as revealed by the genome of its wild relative.</title>
        <authorList>
            <person name="Barrera-Redondo J."/>
            <person name="Sanchez-de la Vega G."/>
            <person name="Aguirre-Liguori J.A."/>
            <person name="Castellanos-Morales G."/>
            <person name="Gutierrez-Guerrero Y.T."/>
            <person name="Aguirre-Dugua X."/>
            <person name="Aguirre-Planter E."/>
            <person name="Tenaillon M.I."/>
            <person name="Lira-Saade R."/>
            <person name="Eguiarte L.E."/>
        </authorList>
    </citation>
    <scope>NUCLEOTIDE SEQUENCE [LARGE SCALE GENOMIC DNA]</scope>
    <source>
        <strain evidence="2">JBR-2021</strain>
    </source>
</reference>
<proteinExistence type="predicted"/>
<name>A0AAV6M496_9ROSI</name>
<dbReference type="InterPro" id="IPR007312">
    <property type="entry name" value="Phosphoesterase"/>
</dbReference>
<keyword evidence="3" id="KW-1185">Reference proteome</keyword>
<dbReference type="PANTHER" id="PTHR31956">
    <property type="entry name" value="NON-SPECIFIC PHOSPHOLIPASE C4-RELATED"/>
    <property type="match status" value="1"/>
</dbReference>
<dbReference type="PANTHER" id="PTHR31956:SF26">
    <property type="entry name" value="NON-SPECIFIC PHOSPHOLIPASE C2"/>
    <property type="match status" value="1"/>
</dbReference>
<dbReference type="AlphaFoldDB" id="A0AAV6M496"/>
<protein>
    <submittedName>
        <fullName evidence="2">Non-specific phospholipase C2</fullName>
    </submittedName>
</protein>
<keyword evidence="1" id="KW-0378">Hydrolase</keyword>
<dbReference type="GO" id="GO:0009395">
    <property type="term" value="P:phospholipid catabolic process"/>
    <property type="evidence" value="ECO:0007669"/>
    <property type="project" value="TreeGrafter"/>
</dbReference>
<evidence type="ECO:0000313" key="3">
    <source>
        <dbReference type="Proteomes" id="UP000685013"/>
    </source>
</evidence>
<evidence type="ECO:0000256" key="1">
    <source>
        <dbReference type="ARBA" id="ARBA00022801"/>
    </source>
</evidence>
<evidence type="ECO:0000313" key="2">
    <source>
        <dbReference type="EMBL" id="KAG6575274.1"/>
    </source>
</evidence>
<sequence>MERTVPSASMAAKFTAFFLLLLAFYTPLFHDSSIKTIVVLVMENRSFDHMLGWMNKLNPKINGVDGTKSNFLNAADSKSKQFFFNDQAHYVDPDPGHSFQAIQEHIFGSVNTSDNLPPMNGFAQQAFSKGNTNAMSADVINGFQPDMVVVYKSLVSEFAIFDR</sequence>
<feature type="non-terminal residue" evidence="2">
    <location>
        <position position="1"/>
    </location>
</feature>
<comment type="caution">
    <text evidence="2">The sequence shown here is derived from an EMBL/GenBank/DDBJ whole genome shotgun (WGS) entry which is preliminary data.</text>
</comment>
<dbReference type="EMBL" id="JAGKQH010000017">
    <property type="protein sequence ID" value="KAG6575274.1"/>
    <property type="molecule type" value="Genomic_DNA"/>
</dbReference>
<accession>A0AAV6M496</accession>
<gene>
    <name evidence="2" type="primary">NPC2</name>
    <name evidence="2" type="ORF">SDJN03_25913</name>
</gene>
<dbReference type="GO" id="GO:0016788">
    <property type="term" value="F:hydrolase activity, acting on ester bonds"/>
    <property type="evidence" value="ECO:0007669"/>
    <property type="project" value="InterPro"/>
</dbReference>
<organism evidence="2 3">
    <name type="scientific">Cucurbita argyrosperma subsp. sororia</name>
    <dbReference type="NCBI Taxonomy" id="37648"/>
    <lineage>
        <taxon>Eukaryota</taxon>
        <taxon>Viridiplantae</taxon>
        <taxon>Streptophyta</taxon>
        <taxon>Embryophyta</taxon>
        <taxon>Tracheophyta</taxon>
        <taxon>Spermatophyta</taxon>
        <taxon>Magnoliopsida</taxon>
        <taxon>eudicotyledons</taxon>
        <taxon>Gunneridae</taxon>
        <taxon>Pentapetalae</taxon>
        <taxon>rosids</taxon>
        <taxon>fabids</taxon>
        <taxon>Cucurbitales</taxon>
        <taxon>Cucurbitaceae</taxon>
        <taxon>Cucurbiteae</taxon>
        <taxon>Cucurbita</taxon>
    </lineage>
</organism>
<dbReference type="Proteomes" id="UP000685013">
    <property type="component" value="Chromosome 17"/>
</dbReference>